<protein>
    <recommendedName>
        <fullName evidence="2">Dipeptidase</fullName>
        <ecNumber evidence="2">3.4.13.19</ecNumber>
    </recommendedName>
</protein>
<dbReference type="InParanoid" id="A0A507B9E6"/>
<dbReference type="GO" id="GO:0070573">
    <property type="term" value="F:metallodipeptidase activity"/>
    <property type="evidence" value="ECO:0007669"/>
    <property type="project" value="InterPro"/>
</dbReference>
<dbReference type="PANTHER" id="PTHR10443">
    <property type="entry name" value="MICROSOMAL DIPEPTIDASE"/>
    <property type="match status" value="1"/>
</dbReference>
<dbReference type="EMBL" id="SKBQ01000017">
    <property type="protein sequence ID" value="TPX16467.1"/>
    <property type="molecule type" value="Genomic_DNA"/>
</dbReference>
<organism evidence="5 6">
    <name type="scientific">Thyridium curvatum</name>
    <dbReference type="NCBI Taxonomy" id="1093900"/>
    <lineage>
        <taxon>Eukaryota</taxon>
        <taxon>Fungi</taxon>
        <taxon>Dikarya</taxon>
        <taxon>Ascomycota</taxon>
        <taxon>Pezizomycotina</taxon>
        <taxon>Sordariomycetes</taxon>
        <taxon>Sordariomycetidae</taxon>
        <taxon>Thyridiales</taxon>
        <taxon>Thyridiaceae</taxon>
        <taxon>Thyridium</taxon>
    </lineage>
</organism>
<dbReference type="EC" id="3.4.13.19" evidence="2"/>
<dbReference type="GO" id="GO:0046872">
    <property type="term" value="F:metal ion binding"/>
    <property type="evidence" value="ECO:0007669"/>
    <property type="project" value="UniProtKB-UniRule"/>
</dbReference>
<dbReference type="InterPro" id="IPR008257">
    <property type="entry name" value="Pept_M19"/>
</dbReference>
<keyword evidence="4" id="KW-0472">Membrane</keyword>
<evidence type="ECO:0000313" key="5">
    <source>
        <dbReference type="EMBL" id="TPX16467.1"/>
    </source>
</evidence>
<keyword evidence="6" id="KW-1185">Reference proteome</keyword>
<dbReference type="SUPFAM" id="SSF51556">
    <property type="entry name" value="Metallo-dependent hydrolases"/>
    <property type="match status" value="1"/>
</dbReference>
<reference evidence="5 6" key="1">
    <citation type="submission" date="2019-06" db="EMBL/GenBank/DDBJ databases">
        <title>Draft genome sequence of the filamentous fungus Phialemoniopsis curvata isolated from diesel fuel.</title>
        <authorList>
            <person name="Varaljay V.A."/>
            <person name="Lyon W.J."/>
            <person name="Crouch A.L."/>
            <person name="Drake C.E."/>
            <person name="Hollomon J.M."/>
            <person name="Nadeau L.J."/>
            <person name="Nunn H.S."/>
            <person name="Stevenson B.S."/>
            <person name="Bojanowski C.L."/>
            <person name="Crookes-Goodson W.J."/>
        </authorList>
    </citation>
    <scope>NUCLEOTIDE SEQUENCE [LARGE SCALE GENOMIC DNA]</scope>
    <source>
        <strain evidence="5 6">D216</strain>
    </source>
</reference>
<dbReference type="AlphaFoldDB" id="A0A507B9E6"/>
<keyword evidence="2" id="KW-0482">Metalloprotease</keyword>
<evidence type="ECO:0000256" key="2">
    <source>
        <dbReference type="RuleBase" id="RU341113"/>
    </source>
</evidence>
<comment type="caution">
    <text evidence="5">The sequence shown here is derived from an EMBL/GenBank/DDBJ whole genome shotgun (WGS) entry which is preliminary data.</text>
</comment>
<dbReference type="GeneID" id="41971208"/>
<dbReference type="Gene3D" id="3.20.20.140">
    <property type="entry name" value="Metal-dependent hydrolases"/>
    <property type="match status" value="1"/>
</dbReference>
<dbReference type="PANTHER" id="PTHR10443:SF12">
    <property type="entry name" value="DIPEPTIDASE"/>
    <property type="match status" value="1"/>
</dbReference>
<keyword evidence="2" id="KW-0862">Zinc</keyword>
<evidence type="ECO:0000256" key="4">
    <source>
        <dbReference type="SAM" id="Phobius"/>
    </source>
</evidence>
<proteinExistence type="inferred from homology"/>
<keyword evidence="4" id="KW-0812">Transmembrane</keyword>
<comment type="cofactor">
    <cofactor evidence="2">
        <name>Zn(2+)</name>
        <dbReference type="ChEBI" id="CHEBI:29105"/>
    </cofactor>
</comment>
<comment type="similarity">
    <text evidence="2">Belongs to the metallo-dependent hydrolases superfamily. Peptidase M19 family.</text>
</comment>
<dbReference type="Proteomes" id="UP000319257">
    <property type="component" value="Unassembled WGS sequence"/>
</dbReference>
<dbReference type="Pfam" id="PF01244">
    <property type="entry name" value="Peptidase_M19"/>
    <property type="match status" value="1"/>
</dbReference>
<evidence type="ECO:0000256" key="1">
    <source>
        <dbReference type="ARBA" id="ARBA00022997"/>
    </source>
</evidence>
<dbReference type="GO" id="GO:0006508">
    <property type="term" value="P:proteolysis"/>
    <property type="evidence" value="ECO:0007669"/>
    <property type="project" value="UniProtKB-KW"/>
</dbReference>
<feature type="compositionally biased region" description="Polar residues" evidence="3">
    <location>
        <begin position="1"/>
        <end position="23"/>
    </location>
</feature>
<dbReference type="RefSeq" id="XP_030998178.1">
    <property type="nucleotide sequence ID" value="XM_031138097.1"/>
</dbReference>
<dbReference type="OrthoDB" id="445695at2759"/>
<dbReference type="PROSITE" id="PS51365">
    <property type="entry name" value="RENAL_DIPEPTIDASE_2"/>
    <property type="match status" value="1"/>
</dbReference>
<keyword evidence="1 2" id="KW-0224">Dipeptidase</keyword>
<name>A0A507B9E6_9PEZI</name>
<feature type="region of interest" description="Disordered" evidence="3">
    <location>
        <begin position="1"/>
        <end position="31"/>
    </location>
</feature>
<accession>A0A507B9E6</accession>
<dbReference type="CDD" id="cd01301">
    <property type="entry name" value="rDP_like"/>
    <property type="match status" value="1"/>
</dbReference>
<gene>
    <name evidence="5" type="ORF">E0L32_003761</name>
</gene>
<feature type="transmembrane region" description="Helical" evidence="4">
    <location>
        <begin position="46"/>
        <end position="65"/>
    </location>
</feature>
<keyword evidence="2" id="KW-0378">Hydrolase</keyword>
<dbReference type="InterPro" id="IPR032466">
    <property type="entry name" value="Metal_Hydrolase"/>
</dbReference>
<comment type="catalytic activity">
    <reaction evidence="2">
        <text>an L-aminoacyl-L-amino acid + H2O = 2 an L-alpha-amino acid</text>
        <dbReference type="Rhea" id="RHEA:48940"/>
        <dbReference type="ChEBI" id="CHEBI:15377"/>
        <dbReference type="ChEBI" id="CHEBI:59869"/>
        <dbReference type="ChEBI" id="CHEBI:77460"/>
        <dbReference type="EC" id="3.4.13.19"/>
    </reaction>
</comment>
<keyword evidence="4" id="KW-1133">Transmembrane helix</keyword>
<keyword evidence="2" id="KW-0479">Metal-binding</keyword>
<sequence>MAEVQPSTQSQPVDQSGPSQARPTNPAPDSQALVVQRPGQQGLRRYLYSGLVAALAVSVSLFRFGTSVFPFGASLRADDYAGRTRHVLSTTPLIDGHNDLPYVVRQELKNKIYSPRFDFAGALLSHTDLGKMRSGQMGGQFWSVYMECREEGVAQMEDATWVVRDTLEQIDVVRRLIAKHPDDLQFCVTPACVRTAFAAGKIASMIGIEGSHQLGNSLAVLRQTFELGARYLTITHNCDTPFATSATSVAAGGADGGLTPFGQRLVAEMNRLGMLVDLAHVSPQTMRDALGASAAPVIFSHSGAYALNRHLRNAPDDVLRGLRANGGVIMVPFVSFFFRTDDTGGASIHDVADQILYIADLIGWEHVGLGSDFDGSDSMVRGMEDTSKYPDLIQLLMKRGATDKQIRLLVGENILRVWTAVEKHAQRAQSTLGELPIEDVWDGREWSHVHDADLPLMFHDSKKERREAY</sequence>
<keyword evidence="2" id="KW-0645">Protease</keyword>
<evidence type="ECO:0000256" key="3">
    <source>
        <dbReference type="SAM" id="MobiDB-lite"/>
    </source>
</evidence>
<evidence type="ECO:0000313" key="6">
    <source>
        <dbReference type="Proteomes" id="UP000319257"/>
    </source>
</evidence>